<reference evidence="14" key="2">
    <citation type="submission" date="2020-09" db="EMBL/GenBank/DDBJ databases">
        <authorList>
            <person name="Kikuchi T."/>
        </authorList>
    </citation>
    <scope>NUCLEOTIDE SEQUENCE</scope>
    <source>
        <strain evidence="14">Ka4C1</strain>
    </source>
</reference>
<keyword evidence="3 10" id="KW-0436">Ligase</keyword>
<reference evidence="17" key="1">
    <citation type="submission" date="2016-11" db="UniProtKB">
        <authorList>
            <consortium name="WormBaseParasite"/>
        </authorList>
    </citation>
    <scope>IDENTIFICATION</scope>
</reference>
<dbReference type="FunFam" id="3.40.50.620:FF:000003">
    <property type="entry name" value="Leucine--tRNA ligase"/>
    <property type="match status" value="1"/>
</dbReference>
<dbReference type="PRINTS" id="PR00985">
    <property type="entry name" value="TRNASYNTHLEU"/>
</dbReference>
<dbReference type="Pfam" id="PF00133">
    <property type="entry name" value="tRNA-synt_1"/>
    <property type="match status" value="1"/>
</dbReference>
<dbReference type="InterPro" id="IPR002300">
    <property type="entry name" value="aa-tRNA-synth_Ia"/>
</dbReference>
<dbReference type="Proteomes" id="UP000659654">
    <property type="component" value="Unassembled WGS sequence"/>
</dbReference>
<dbReference type="GO" id="GO:0004823">
    <property type="term" value="F:leucine-tRNA ligase activity"/>
    <property type="evidence" value="ECO:0007669"/>
    <property type="project" value="UniProtKB-EC"/>
</dbReference>
<dbReference type="SMR" id="A0A1I7RV97"/>
<dbReference type="Gene3D" id="1.10.730.10">
    <property type="entry name" value="Isoleucyl-tRNA Synthetase, Domain 1"/>
    <property type="match status" value="1"/>
</dbReference>
<name>A0A1I7RV97_BURXY</name>
<evidence type="ECO:0000256" key="2">
    <source>
        <dbReference type="ARBA" id="ARBA00013164"/>
    </source>
</evidence>
<dbReference type="GO" id="GO:0006429">
    <property type="term" value="P:leucyl-tRNA aminoacylation"/>
    <property type="evidence" value="ECO:0007669"/>
    <property type="project" value="InterPro"/>
</dbReference>
<feature type="domain" description="Aminoacyl-tRNA synthetase class Ia" evidence="11">
    <location>
        <begin position="531"/>
        <end position="572"/>
    </location>
</feature>
<evidence type="ECO:0000256" key="3">
    <source>
        <dbReference type="ARBA" id="ARBA00022598"/>
    </source>
</evidence>
<keyword evidence="7 10" id="KW-0030">Aminoacyl-tRNA synthetase</keyword>
<evidence type="ECO:0000256" key="10">
    <source>
        <dbReference type="RuleBase" id="RU363035"/>
    </source>
</evidence>
<evidence type="ECO:0000256" key="4">
    <source>
        <dbReference type="ARBA" id="ARBA00022741"/>
    </source>
</evidence>
<dbReference type="PROSITE" id="PS00178">
    <property type="entry name" value="AA_TRNA_LIGASE_I"/>
    <property type="match status" value="1"/>
</dbReference>
<dbReference type="CDD" id="cd00812">
    <property type="entry name" value="LeuRS_core"/>
    <property type="match status" value="1"/>
</dbReference>
<organism evidence="15 17">
    <name type="scientific">Bursaphelenchus xylophilus</name>
    <name type="common">Pinewood nematode worm</name>
    <name type="synonym">Aphelenchoides xylophilus</name>
    <dbReference type="NCBI Taxonomy" id="6326"/>
    <lineage>
        <taxon>Eukaryota</taxon>
        <taxon>Metazoa</taxon>
        <taxon>Ecdysozoa</taxon>
        <taxon>Nematoda</taxon>
        <taxon>Chromadorea</taxon>
        <taxon>Rhabditida</taxon>
        <taxon>Tylenchina</taxon>
        <taxon>Tylenchomorpha</taxon>
        <taxon>Aphelenchoidea</taxon>
        <taxon>Aphelenchoididae</taxon>
        <taxon>Bursaphelenchus</taxon>
    </lineage>
</organism>
<keyword evidence="16" id="KW-1185">Reference proteome</keyword>
<evidence type="ECO:0000313" key="15">
    <source>
        <dbReference type="Proteomes" id="UP000095284"/>
    </source>
</evidence>
<evidence type="ECO:0000256" key="7">
    <source>
        <dbReference type="ARBA" id="ARBA00023146"/>
    </source>
</evidence>
<keyword evidence="5 10" id="KW-0067">ATP-binding</keyword>
<dbReference type="PANTHER" id="PTHR43740:SF2">
    <property type="entry name" value="LEUCINE--TRNA LIGASE, MITOCHONDRIAL"/>
    <property type="match status" value="1"/>
</dbReference>
<evidence type="ECO:0000259" key="11">
    <source>
        <dbReference type="Pfam" id="PF00133"/>
    </source>
</evidence>
<dbReference type="InterPro" id="IPR015413">
    <property type="entry name" value="Methionyl/Leucyl_tRNA_Synth"/>
</dbReference>
<dbReference type="GO" id="GO:0032543">
    <property type="term" value="P:mitochondrial translation"/>
    <property type="evidence" value="ECO:0007669"/>
    <property type="project" value="TreeGrafter"/>
</dbReference>
<proteinExistence type="inferred from homology"/>
<dbReference type="Gene3D" id="3.40.50.620">
    <property type="entry name" value="HUPs"/>
    <property type="match status" value="2"/>
</dbReference>
<dbReference type="OrthoDB" id="15954at2759"/>
<dbReference type="SUPFAM" id="SSF52374">
    <property type="entry name" value="Nucleotidylyl transferase"/>
    <property type="match status" value="1"/>
</dbReference>
<dbReference type="InterPro" id="IPR002302">
    <property type="entry name" value="Leu-tRNA-ligase"/>
</dbReference>
<dbReference type="EC" id="6.1.1.4" evidence="2"/>
<evidence type="ECO:0000256" key="5">
    <source>
        <dbReference type="ARBA" id="ARBA00022840"/>
    </source>
</evidence>
<dbReference type="InterPro" id="IPR009080">
    <property type="entry name" value="tRNAsynth_Ia_anticodon-bd"/>
</dbReference>
<dbReference type="InterPro" id="IPR013155">
    <property type="entry name" value="M/V/L/I-tRNA-synth_anticd-bd"/>
</dbReference>
<evidence type="ECO:0000313" key="16">
    <source>
        <dbReference type="Proteomes" id="UP000659654"/>
    </source>
</evidence>
<keyword evidence="4 10" id="KW-0547">Nucleotide-binding</keyword>
<dbReference type="GO" id="GO:0005739">
    <property type="term" value="C:mitochondrion"/>
    <property type="evidence" value="ECO:0007669"/>
    <property type="project" value="TreeGrafter"/>
</dbReference>
<evidence type="ECO:0000256" key="6">
    <source>
        <dbReference type="ARBA" id="ARBA00022917"/>
    </source>
</evidence>
<dbReference type="SUPFAM" id="SSF47323">
    <property type="entry name" value="Anticodon-binding domain of a subclass of class I aminoacyl-tRNA synthetases"/>
    <property type="match status" value="1"/>
</dbReference>
<dbReference type="eggNOG" id="KOG1191">
    <property type="taxonomic scope" value="Eukaryota"/>
</dbReference>
<dbReference type="WBParaSite" id="BXY_0465800.1">
    <property type="protein sequence ID" value="BXY_0465800.1"/>
    <property type="gene ID" value="BXY_0465800"/>
</dbReference>
<gene>
    <name evidence="14" type="ORF">BXYJ_LOCUS1978</name>
</gene>
<evidence type="ECO:0000256" key="9">
    <source>
        <dbReference type="ARBA" id="ARBA00047469"/>
    </source>
</evidence>
<dbReference type="eggNOG" id="KOG0435">
    <property type="taxonomic scope" value="Eukaryota"/>
</dbReference>
<keyword evidence="6 10" id="KW-0648">Protein biosynthesis</keyword>
<evidence type="ECO:0000259" key="13">
    <source>
        <dbReference type="Pfam" id="PF09334"/>
    </source>
</evidence>
<dbReference type="EMBL" id="CAJFCV020000001">
    <property type="protein sequence ID" value="CAG9086576.1"/>
    <property type="molecule type" value="Genomic_DNA"/>
</dbReference>
<dbReference type="GO" id="GO:0005524">
    <property type="term" value="F:ATP binding"/>
    <property type="evidence" value="ECO:0007669"/>
    <property type="project" value="UniProtKB-KW"/>
</dbReference>
<accession>A0A1I7RV97</accession>
<dbReference type="EMBL" id="CAJFDI010000001">
    <property type="protein sequence ID" value="CAD5210537.1"/>
    <property type="molecule type" value="Genomic_DNA"/>
</dbReference>
<feature type="domain" description="Methionyl/Valyl/Leucyl/Isoleucyl-tRNA synthetase anticodon-binding" evidence="12">
    <location>
        <begin position="654"/>
        <end position="729"/>
    </location>
</feature>
<evidence type="ECO:0000259" key="12">
    <source>
        <dbReference type="Pfam" id="PF08264"/>
    </source>
</evidence>
<protein>
    <recommendedName>
        <fullName evidence="2">leucine--tRNA ligase</fullName>
        <ecNumber evidence="2">6.1.1.4</ecNumber>
    </recommendedName>
    <alternativeName>
        <fullName evidence="8">Leucyl-tRNA synthetase</fullName>
    </alternativeName>
</protein>
<dbReference type="Proteomes" id="UP000582659">
    <property type="component" value="Unassembled WGS sequence"/>
</dbReference>
<dbReference type="Pfam" id="PF08264">
    <property type="entry name" value="Anticodon_1"/>
    <property type="match status" value="1"/>
</dbReference>
<dbReference type="Pfam" id="PF09334">
    <property type="entry name" value="tRNA-synt_1g"/>
    <property type="match status" value="1"/>
</dbReference>
<feature type="domain" description="Methionyl/Leucyl tRNA synthetase" evidence="13">
    <location>
        <begin position="28"/>
        <end position="160"/>
    </location>
</feature>
<dbReference type="AlphaFoldDB" id="A0A1I7RV97"/>
<comment type="catalytic activity">
    <reaction evidence="9">
        <text>tRNA(Leu) + L-leucine + ATP = L-leucyl-tRNA(Leu) + AMP + diphosphate</text>
        <dbReference type="Rhea" id="RHEA:11688"/>
        <dbReference type="Rhea" id="RHEA-COMP:9613"/>
        <dbReference type="Rhea" id="RHEA-COMP:9622"/>
        <dbReference type="ChEBI" id="CHEBI:30616"/>
        <dbReference type="ChEBI" id="CHEBI:33019"/>
        <dbReference type="ChEBI" id="CHEBI:57427"/>
        <dbReference type="ChEBI" id="CHEBI:78442"/>
        <dbReference type="ChEBI" id="CHEBI:78494"/>
        <dbReference type="ChEBI" id="CHEBI:456215"/>
        <dbReference type="EC" id="6.1.1.4"/>
    </reaction>
</comment>
<dbReference type="InterPro" id="IPR014729">
    <property type="entry name" value="Rossmann-like_a/b/a_fold"/>
</dbReference>
<sequence length="831" mass="95086">MLKKCLSLTSSRVQGIRHKSKSCYILPMFPYPSGHLHLGHMRVYTISDVMARYFRLNGFDIIHPIGWDSFGLPAENAAIERGLDPAEWTQNNIREMKAQLLKIGVQFDWDRELSTCDPDYFKWTQNIFVKLYNSGLIHRRNSPVYWDPVDKTVLASEQIDSSGRAWRSGALAEKRNLKQWAVETPRYAKRLLDGLEKLSIQSRSWEEVAAIQANWIGKCDVYRFMLPVNGGDPDEYFDLRIQDPTELCRAEFILVLPSHPLAEPGKTGRYISKKTVRNIVTGSNLPVFVLDENAELNSVEPFFLESRLGYSRKCEVDKKLAKTYGLESIDNQVVMSTDGILSVAEKEGAGGYITSRKQSDWVVSRQRGWGTPIPMALNDQGEYRPVPESLLPVLGSMRGQSIDGIGKIETDTLDTFFDSSWYYLRYLDPHNQNCLADLRKQSEFMPVHLYIGGVEHADCHVFFARFISHFLHDIGLATTPEPFAQLLPQGVVKGLTFVQNDGKYLAEDQVEKAGEGYVAKDTRQSVKAVYEKMSKSKGNGTDPMDVINEFGVDMTRVQLLRSAAPRSDLNWSTKDLKGLTKWIERVRWLVSTYVSYRREQPNADAKNDPKTDEYCREAYNYHILNVSLCLELLHLHNTSIMNLQGLTSTLRKMDPEEIGTSKEAERCINALVVMLQVAAPNIANELWEELKSVEFYDESIREKEKTVSEQKWPEIDKDAKIEFIVRVLGTTCVKASVPRTEIESSSTTELLKTAKSEYHKEFFQMMQKEFNLDVNESRVRRRNGLYVCLDLEMPEKFTGADLDSILKRWLEHKSELRKAEKKVKKQKKAQG</sequence>
<comment type="similarity">
    <text evidence="1 10">Belongs to the class-I aminoacyl-tRNA synthetase family.</text>
</comment>
<dbReference type="InterPro" id="IPR001412">
    <property type="entry name" value="aa-tRNA-synth_I_CS"/>
</dbReference>
<evidence type="ECO:0000313" key="14">
    <source>
        <dbReference type="EMBL" id="CAD5210537.1"/>
    </source>
</evidence>
<evidence type="ECO:0000256" key="8">
    <source>
        <dbReference type="ARBA" id="ARBA00030520"/>
    </source>
</evidence>
<dbReference type="PANTHER" id="PTHR43740">
    <property type="entry name" value="LEUCYL-TRNA SYNTHETASE"/>
    <property type="match status" value="1"/>
</dbReference>
<evidence type="ECO:0000256" key="1">
    <source>
        <dbReference type="ARBA" id="ARBA00005594"/>
    </source>
</evidence>
<dbReference type="Proteomes" id="UP000095284">
    <property type="component" value="Unplaced"/>
</dbReference>
<evidence type="ECO:0000313" key="17">
    <source>
        <dbReference type="WBParaSite" id="BXY_0465800.1"/>
    </source>
</evidence>